<organism evidence="2 3">
    <name type="scientific">Candidatus Desulfatibia profunda</name>
    <dbReference type="NCBI Taxonomy" id="2841695"/>
    <lineage>
        <taxon>Bacteria</taxon>
        <taxon>Pseudomonadati</taxon>
        <taxon>Thermodesulfobacteriota</taxon>
        <taxon>Desulfobacteria</taxon>
        <taxon>Desulfobacterales</taxon>
        <taxon>Desulfobacterales incertae sedis</taxon>
        <taxon>Candidatus Desulfatibia</taxon>
    </lineage>
</organism>
<dbReference type="Pfam" id="PF01850">
    <property type="entry name" value="PIN"/>
    <property type="match status" value="1"/>
</dbReference>
<evidence type="ECO:0000259" key="1">
    <source>
        <dbReference type="Pfam" id="PF01850"/>
    </source>
</evidence>
<proteinExistence type="predicted"/>
<dbReference type="InterPro" id="IPR029060">
    <property type="entry name" value="PIN-like_dom_sf"/>
</dbReference>
<name>A0A8J6NTQ6_9BACT</name>
<dbReference type="GO" id="GO:0004521">
    <property type="term" value="F:RNA endonuclease activity"/>
    <property type="evidence" value="ECO:0007669"/>
    <property type="project" value="InterPro"/>
</dbReference>
<accession>A0A8J6NTQ6</accession>
<dbReference type="InterPro" id="IPR002716">
    <property type="entry name" value="PIN_dom"/>
</dbReference>
<dbReference type="GO" id="GO:0016075">
    <property type="term" value="P:rRNA catabolic process"/>
    <property type="evidence" value="ECO:0007669"/>
    <property type="project" value="TreeGrafter"/>
</dbReference>
<dbReference type="InterPro" id="IPR039018">
    <property type="entry name" value="VapC20-like"/>
</dbReference>
<dbReference type="Gene3D" id="3.40.50.1010">
    <property type="entry name" value="5'-nuclease"/>
    <property type="match status" value="1"/>
</dbReference>
<evidence type="ECO:0000313" key="3">
    <source>
        <dbReference type="Proteomes" id="UP000603434"/>
    </source>
</evidence>
<gene>
    <name evidence="2" type="ORF">H8E23_17010</name>
</gene>
<comment type="caution">
    <text evidence="2">The sequence shown here is derived from an EMBL/GenBank/DDBJ whole genome shotgun (WGS) entry which is preliminary data.</text>
</comment>
<protein>
    <submittedName>
        <fullName evidence="2">PIN domain-containing protein</fullName>
    </submittedName>
</protein>
<dbReference type="SUPFAM" id="SSF88723">
    <property type="entry name" value="PIN domain-like"/>
    <property type="match status" value="1"/>
</dbReference>
<dbReference type="EMBL" id="JACNJH010000253">
    <property type="protein sequence ID" value="MBC8363086.1"/>
    <property type="molecule type" value="Genomic_DNA"/>
</dbReference>
<dbReference type="PANTHER" id="PTHR42188">
    <property type="entry name" value="23S RRNA-SPECIFIC ENDONUCLEASE VAPC20"/>
    <property type="match status" value="1"/>
</dbReference>
<dbReference type="AlphaFoldDB" id="A0A8J6NTQ6"/>
<feature type="domain" description="PIN" evidence="1">
    <location>
        <begin position="4"/>
        <end position="125"/>
    </location>
</feature>
<evidence type="ECO:0000313" key="2">
    <source>
        <dbReference type="EMBL" id="MBC8363086.1"/>
    </source>
</evidence>
<sequence>MKCFVDTSAFFALLDADDGNHPIAKTTLVKLLEDDAALITSNYVLVESFALIQRRIGFDAVRAFQTAMVPIVHVEFTTPEFHRLGVSALLSASRRNLSLVDCVSFEMMRYLGITSAFTFDSHFAEQGFHPV</sequence>
<reference evidence="2 3" key="1">
    <citation type="submission" date="2020-08" db="EMBL/GenBank/DDBJ databases">
        <title>Bridging the membrane lipid divide: bacteria of the FCB group superphylum have the potential to synthesize archaeal ether lipids.</title>
        <authorList>
            <person name="Villanueva L."/>
            <person name="Von Meijenfeldt F.A.B."/>
            <person name="Westbye A.B."/>
            <person name="Yadav S."/>
            <person name="Hopmans E.C."/>
            <person name="Dutilh B.E."/>
            <person name="Sinninghe Damste J.S."/>
        </authorList>
    </citation>
    <scope>NUCLEOTIDE SEQUENCE [LARGE SCALE GENOMIC DNA]</scope>
    <source>
        <strain evidence="2">NIOZ-UU30</strain>
    </source>
</reference>
<dbReference type="Proteomes" id="UP000603434">
    <property type="component" value="Unassembled WGS sequence"/>
</dbReference>
<dbReference type="PANTHER" id="PTHR42188:SF1">
    <property type="entry name" value="23S RRNA-SPECIFIC ENDONUCLEASE VAPC20"/>
    <property type="match status" value="1"/>
</dbReference>